<dbReference type="EMBL" id="VVYW01000007">
    <property type="protein sequence ID" value="KAA5409367.1"/>
    <property type="molecule type" value="Genomic_DNA"/>
</dbReference>
<accession>A0A5M6AC96</accession>
<dbReference type="Gene3D" id="3.90.220.20">
    <property type="entry name" value="DNA methylase specificity domains"/>
    <property type="match status" value="1"/>
</dbReference>
<feature type="domain" description="Type I restriction modification DNA specificity" evidence="4">
    <location>
        <begin position="57"/>
        <end position="204"/>
    </location>
</feature>
<evidence type="ECO:0000256" key="1">
    <source>
        <dbReference type="ARBA" id="ARBA00010923"/>
    </source>
</evidence>
<gene>
    <name evidence="5" type="ORF">F2Y86_09430</name>
</gene>
<dbReference type="AlphaFoldDB" id="A0A5M6AC96"/>
<name>A0A5M6AC96_9BACE</name>
<evidence type="ECO:0000256" key="2">
    <source>
        <dbReference type="ARBA" id="ARBA00022747"/>
    </source>
</evidence>
<proteinExistence type="inferred from homology"/>
<dbReference type="GO" id="GO:0004519">
    <property type="term" value="F:endonuclease activity"/>
    <property type="evidence" value="ECO:0007669"/>
    <property type="project" value="UniProtKB-KW"/>
</dbReference>
<reference evidence="5 6" key="1">
    <citation type="journal article" date="2019" name="Nat. Med.">
        <title>A library of human gut bacterial isolates paired with longitudinal multiomics data enables mechanistic microbiome research.</title>
        <authorList>
            <person name="Poyet M."/>
            <person name="Groussin M."/>
            <person name="Gibbons S.M."/>
            <person name="Avila-Pacheco J."/>
            <person name="Jiang X."/>
            <person name="Kearney S.M."/>
            <person name="Perrotta A.R."/>
            <person name="Berdy B."/>
            <person name="Zhao S."/>
            <person name="Lieberman T.D."/>
            <person name="Swanson P.K."/>
            <person name="Smith M."/>
            <person name="Roesemann S."/>
            <person name="Alexander J.E."/>
            <person name="Rich S.A."/>
            <person name="Livny J."/>
            <person name="Vlamakis H."/>
            <person name="Clish C."/>
            <person name="Bullock K."/>
            <person name="Deik A."/>
            <person name="Scott J."/>
            <person name="Pierce K.A."/>
            <person name="Xavier R.J."/>
            <person name="Alm E.J."/>
        </authorList>
    </citation>
    <scope>NUCLEOTIDE SEQUENCE [LARGE SCALE GENOMIC DNA]</scope>
    <source>
        <strain evidence="5 6">BIOML-A7</strain>
    </source>
</reference>
<evidence type="ECO:0000256" key="3">
    <source>
        <dbReference type="ARBA" id="ARBA00023125"/>
    </source>
</evidence>
<dbReference type="Pfam" id="PF01420">
    <property type="entry name" value="Methylase_S"/>
    <property type="match status" value="1"/>
</dbReference>
<keyword evidence="2" id="KW-0680">Restriction system</keyword>
<dbReference type="RefSeq" id="WP_149949680.1">
    <property type="nucleotide sequence ID" value="NZ_RCXI01000007.1"/>
</dbReference>
<dbReference type="InterPro" id="IPR044946">
    <property type="entry name" value="Restrct_endonuc_typeI_TRD_sf"/>
</dbReference>
<evidence type="ECO:0000259" key="4">
    <source>
        <dbReference type="Pfam" id="PF01420"/>
    </source>
</evidence>
<keyword evidence="5" id="KW-0255">Endonuclease</keyword>
<dbReference type="Gene3D" id="1.10.287.1120">
    <property type="entry name" value="Bipartite methylase S protein"/>
    <property type="match status" value="1"/>
</dbReference>
<comment type="caution">
    <text evidence="5">The sequence shown here is derived from an EMBL/GenBank/DDBJ whole genome shotgun (WGS) entry which is preliminary data.</text>
</comment>
<dbReference type="InterPro" id="IPR052021">
    <property type="entry name" value="Type-I_RS_S_subunit"/>
</dbReference>
<evidence type="ECO:0000313" key="6">
    <source>
        <dbReference type="Proteomes" id="UP000325055"/>
    </source>
</evidence>
<comment type="similarity">
    <text evidence="1">Belongs to the type-I restriction system S methylase family.</text>
</comment>
<dbReference type="PANTHER" id="PTHR30408">
    <property type="entry name" value="TYPE-1 RESTRICTION ENZYME ECOKI SPECIFICITY PROTEIN"/>
    <property type="match status" value="1"/>
</dbReference>
<dbReference type="Proteomes" id="UP000325055">
    <property type="component" value="Unassembled WGS sequence"/>
</dbReference>
<dbReference type="GO" id="GO:0003677">
    <property type="term" value="F:DNA binding"/>
    <property type="evidence" value="ECO:0007669"/>
    <property type="project" value="UniProtKB-KW"/>
</dbReference>
<keyword evidence="5" id="KW-0378">Hydrolase</keyword>
<dbReference type="GO" id="GO:0009307">
    <property type="term" value="P:DNA restriction-modification system"/>
    <property type="evidence" value="ECO:0007669"/>
    <property type="project" value="UniProtKB-KW"/>
</dbReference>
<sequence length="254" mass="29101">MNVNHITYYSRCHLPHRNKPINDNLEQQAQALFKSWFVDFEPFKDGKFVNSEFGMIPEGWKISELKSICSLITKGITPQYDESSNQLVIGQKCIRGRKIDLSIARKHIPKQINEKWVQYGDVLINSTGIGTLGRPAQVWFQKKNVTVDSHVTIVRTNRQNDKMFIGQYFLGKQILLESYATGSTGQADLSKELLAMTKLVYPTDKVLNDFNKIITNMVLKIVELQTETEYLSSLRNTLLPQLMSGELKINETTR</sequence>
<dbReference type="InterPro" id="IPR000055">
    <property type="entry name" value="Restrct_endonuc_typeI_TRD"/>
</dbReference>
<protein>
    <submittedName>
        <fullName evidence="5">Restriction endonuclease subunit S</fullName>
    </submittedName>
</protein>
<dbReference type="PANTHER" id="PTHR30408:SF13">
    <property type="entry name" value="TYPE I RESTRICTION ENZYME HINDI SPECIFICITY SUBUNIT"/>
    <property type="match status" value="1"/>
</dbReference>
<evidence type="ECO:0000313" key="5">
    <source>
        <dbReference type="EMBL" id="KAA5409367.1"/>
    </source>
</evidence>
<keyword evidence="3" id="KW-0238">DNA-binding</keyword>
<organism evidence="5 6">
    <name type="scientific">Bacteroides cellulosilyticus</name>
    <dbReference type="NCBI Taxonomy" id="246787"/>
    <lineage>
        <taxon>Bacteria</taxon>
        <taxon>Pseudomonadati</taxon>
        <taxon>Bacteroidota</taxon>
        <taxon>Bacteroidia</taxon>
        <taxon>Bacteroidales</taxon>
        <taxon>Bacteroidaceae</taxon>
        <taxon>Bacteroides</taxon>
    </lineage>
</organism>
<keyword evidence="5" id="KW-0540">Nuclease</keyword>
<dbReference type="SUPFAM" id="SSF116734">
    <property type="entry name" value="DNA methylase specificity domain"/>
    <property type="match status" value="1"/>
</dbReference>